<evidence type="ECO:0000256" key="1">
    <source>
        <dbReference type="ARBA" id="ARBA00023224"/>
    </source>
</evidence>
<dbReference type="InterPro" id="IPR004089">
    <property type="entry name" value="MCPsignal_dom"/>
</dbReference>
<dbReference type="SMART" id="SM00283">
    <property type="entry name" value="MA"/>
    <property type="match status" value="1"/>
</dbReference>
<feature type="region of interest" description="Disordered" evidence="4">
    <location>
        <begin position="83"/>
        <end position="102"/>
    </location>
</feature>
<comment type="similarity">
    <text evidence="2">Belongs to the methyl-accepting chemotaxis (MCP) protein family.</text>
</comment>
<evidence type="ECO:0000256" key="3">
    <source>
        <dbReference type="PROSITE-ProRule" id="PRU00284"/>
    </source>
</evidence>
<keyword evidence="7" id="KW-1185">Reference proteome</keyword>
<evidence type="ECO:0000259" key="5">
    <source>
        <dbReference type="PROSITE" id="PS50111"/>
    </source>
</evidence>
<evidence type="ECO:0000313" key="6">
    <source>
        <dbReference type="EMBL" id="THE65392.1"/>
    </source>
</evidence>
<dbReference type="PRINTS" id="PR00260">
    <property type="entry name" value="CHEMTRNSDUCR"/>
</dbReference>
<feature type="region of interest" description="Disordered" evidence="4">
    <location>
        <begin position="1"/>
        <end position="25"/>
    </location>
</feature>
<comment type="caution">
    <text evidence="6">The sequence shown here is derived from an EMBL/GenBank/DDBJ whole genome shotgun (WGS) entry which is preliminary data.</text>
</comment>
<gene>
    <name evidence="6" type="ORF">D8Y22_09440</name>
</gene>
<dbReference type="Proteomes" id="UP000318864">
    <property type="component" value="Unassembled WGS sequence"/>
</dbReference>
<dbReference type="PROSITE" id="PS50111">
    <property type="entry name" value="CHEMOTAXIS_TRANSDUC_2"/>
    <property type="match status" value="1"/>
</dbReference>
<accession>A0A4S3TMF2</accession>
<dbReference type="OrthoDB" id="8523at2157"/>
<evidence type="ECO:0000313" key="7">
    <source>
        <dbReference type="Proteomes" id="UP000318864"/>
    </source>
</evidence>
<protein>
    <submittedName>
        <fullName evidence="6">Methyl-accepting chemotaxis protein</fullName>
    </submittedName>
</protein>
<dbReference type="SUPFAM" id="SSF58104">
    <property type="entry name" value="Methyl-accepting chemotaxis protein (MCP) signaling domain"/>
    <property type="match status" value="1"/>
</dbReference>
<dbReference type="AlphaFoldDB" id="A0A4S3TMF2"/>
<dbReference type="InterPro" id="IPR004090">
    <property type="entry name" value="Chemotax_Me-accpt_rcpt"/>
</dbReference>
<dbReference type="EMBL" id="RBZW01000021">
    <property type="protein sequence ID" value="THE65392.1"/>
    <property type="molecule type" value="Genomic_DNA"/>
</dbReference>
<dbReference type="Gene3D" id="1.10.287.950">
    <property type="entry name" value="Methyl-accepting chemotaxis protein"/>
    <property type="match status" value="1"/>
</dbReference>
<feature type="compositionally biased region" description="Polar residues" evidence="4">
    <location>
        <begin position="93"/>
        <end position="102"/>
    </location>
</feature>
<dbReference type="GO" id="GO:0006935">
    <property type="term" value="P:chemotaxis"/>
    <property type="evidence" value="ECO:0007669"/>
    <property type="project" value="InterPro"/>
</dbReference>
<evidence type="ECO:0000256" key="2">
    <source>
        <dbReference type="ARBA" id="ARBA00029447"/>
    </source>
</evidence>
<organism evidence="6 7">
    <name type="scientific">Salinadaptatus halalkaliphilus</name>
    <dbReference type="NCBI Taxonomy" id="2419781"/>
    <lineage>
        <taxon>Archaea</taxon>
        <taxon>Methanobacteriati</taxon>
        <taxon>Methanobacteriota</taxon>
        <taxon>Stenosarchaea group</taxon>
        <taxon>Halobacteria</taxon>
        <taxon>Halobacteriales</taxon>
        <taxon>Natrialbaceae</taxon>
        <taxon>Salinadaptatus</taxon>
    </lineage>
</organism>
<dbReference type="PANTHER" id="PTHR32089">
    <property type="entry name" value="METHYL-ACCEPTING CHEMOTAXIS PROTEIN MCPB"/>
    <property type="match status" value="1"/>
</dbReference>
<feature type="domain" description="Methyl-accepting transducer" evidence="5">
    <location>
        <begin position="34"/>
        <end position="270"/>
    </location>
</feature>
<dbReference type="PANTHER" id="PTHR32089:SF112">
    <property type="entry name" value="LYSOZYME-LIKE PROTEIN-RELATED"/>
    <property type="match status" value="1"/>
</dbReference>
<proteinExistence type="inferred from homology"/>
<dbReference type="RefSeq" id="WP_141464439.1">
    <property type="nucleotide sequence ID" value="NZ_RBZW01000021.1"/>
</dbReference>
<evidence type="ECO:0000256" key="4">
    <source>
        <dbReference type="SAM" id="MobiDB-lite"/>
    </source>
</evidence>
<sequence length="514" mass="53057">MSPIGSAKTIDGTGGTDDATAGHEDDVLATAQGAVGVVHETSAAVDDELEVIDDLATGQVEEMVAVAEDVADLSATIEEVASSATEMSDRSDQAASAVSDGQTAASEAASAMADIADIVETIADDVEQLVDSVERIDEIVDIISGIADETNLLALNASIQAAQADGDGAGFGVVAGEIKSLANQSQERTAEVEGVVDDITDATDTLSARLESAVDVAETGARRAADAEAELGTVAGAVGDVATGLDDVSAATTEGAEASERVAHRCEETADAADDIEAAIDDIDDERYRQTDMLAEIDRALEVATVARRTRLANGPAIPTGVAAVDDAGGVPQGCRGVVHVADETPGRDADRTIATLVGTAIENGYAVSLSPTESLDRGNLERALSRVGIDLEDAIANDYLFVIDLFDSWDDGTNVFGVDHRSLGEVNESIDRRRERPLLVIGNIAGECHAFGEQATRETTYDNDDGVLEATDTVVNVVDGASVPNSLAQFYVGAADQVVRVESGPDVDVSRSP</sequence>
<reference evidence="6 7" key="1">
    <citation type="submission" date="2018-10" db="EMBL/GenBank/DDBJ databases">
        <title>Natronolimnobius sp. XQ-INN 246 isolated from Inner Mongolia Autonomous Region of China.</title>
        <authorList>
            <person name="Xue Q."/>
        </authorList>
    </citation>
    <scope>NUCLEOTIDE SEQUENCE [LARGE SCALE GENOMIC DNA]</scope>
    <source>
        <strain evidence="6 7">XQ-INN 246</strain>
    </source>
</reference>
<keyword evidence="1 3" id="KW-0807">Transducer</keyword>
<dbReference type="GO" id="GO:0004888">
    <property type="term" value="F:transmembrane signaling receptor activity"/>
    <property type="evidence" value="ECO:0007669"/>
    <property type="project" value="InterPro"/>
</dbReference>
<dbReference type="GO" id="GO:0016020">
    <property type="term" value="C:membrane"/>
    <property type="evidence" value="ECO:0007669"/>
    <property type="project" value="InterPro"/>
</dbReference>
<dbReference type="GO" id="GO:0007165">
    <property type="term" value="P:signal transduction"/>
    <property type="evidence" value="ECO:0007669"/>
    <property type="project" value="UniProtKB-KW"/>
</dbReference>
<dbReference type="Pfam" id="PF00015">
    <property type="entry name" value="MCPsignal"/>
    <property type="match status" value="1"/>
</dbReference>
<name>A0A4S3TMF2_9EURY</name>